<keyword evidence="1" id="KW-0645">Protease</keyword>
<keyword evidence="2" id="KW-1185">Reference proteome</keyword>
<sequence length="72" mass="7992">MCQLKDPNTFSNINDLATQHIALNLEVLPRDENFGSALHVDLQGIELGESFQIKVTYETTKEGGAIQFLDAK</sequence>
<protein>
    <submittedName>
        <fullName evidence="1">Leucyl aminopeptidase yscIV</fullName>
        <ecNumber evidence="1">3.3.2.6</ecNumber>
    </submittedName>
</protein>
<reference evidence="1" key="1">
    <citation type="submission" date="2022-04" db="EMBL/GenBank/DDBJ databases">
        <title>Genome of the entomopathogenic fungus Entomophthora muscae.</title>
        <authorList>
            <person name="Elya C."/>
            <person name="Lovett B.R."/>
            <person name="Lee E."/>
            <person name="Macias A.M."/>
            <person name="Hajek A.E."/>
            <person name="De Bivort B.L."/>
            <person name="Kasson M.T."/>
            <person name="De Fine Licht H.H."/>
            <person name="Stajich J.E."/>
        </authorList>
    </citation>
    <scope>NUCLEOTIDE SEQUENCE</scope>
    <source>
        <strain evidence="1">Berkeley</strain>
    </source>
</reference>
<keyword evidence="1" id="KW-0378">Hydrolase</keyword>
<proteinExistence type="predicted"/>
<gene>
    <name evidence="1" type="primary">LAP2_2</name>
    <name evidence="1" type="ORF">DSO57_1009959</name>
</gene>
<evidence type="ECO:0000313" key="2">
    <source>
        <dbReference type="Proteomes" id="UP001165960"/>
    </source>
</evidence>
<accession>A0ACC2UG12</accession>
<dbReference type="EC" id="3.3.2.6" evidence="1"/>
<organism evidence="1 2">
    <name type="scientific">Entomophthora muscae</name>
    <dbReference type="NCBI Taxonomy" id="34485"/>
    <lineage>
        <taxon>Eukaryota</taxon>
        <taxon>Fungi</taxon>
        <taxon>Fungi incertae sedis</taxon>
        <taxon>Zoopagomycota</taxon>
        <taxon>Entomophthoromycotina</taxon>
        <taxon>Entomophthoromycetes</taxon>
        <taxon>Entomophthorales</taxon>
        <taxon>Entomophthoraceae</taxon>
        <taxon>Entomophthora</taxon>
    </lineage>
</organism>
<dbReference type="Proteomes" id="UP001165960">
    <property type="component" value="Unassembled WGS sequence"/>
</dbReference>
<evidence type="ECO:0000313" key="1">
    <source>
        <dbReference type="EMBL" id="KAJ9085852.1"/>
    </source>
</evidence>
<name>A0ACC2UG12_9FUNG</name>
<dbReference type="EMBL" id="QTSX02000742">
    <property type="protein sequence ID" value="KAJ9085852.1"/>
    <property type="molecule type" value="Genomic_DNA"/>
</dbReference>
<comment type="caution">
    <text evidence="1">The sequence shown here is derived from an EMBL/GenBank/DDBJ whole genome shotgun (WGS) entry which is preliminary data.</text>
</comment>
<keyword evidence="1" id="KW-0031">Aminopeptidase</keyword>